<dbReference type="AlphaFoldDB" id="A0A5B2XHV1"/>
<dbReference type="SUPFAM" id="SSF48557">
    <property type="entry name" value="L-aspartase-like"/>
    <property type="match status" value="1"/>
</dbReference>
<protein>
    <submittedName>
        <fullName evidence="4">3-carboxy-cis,cis-muconate cycloisomerase</fullName>
    </submittedName>
</protein>
<sequence>MTDIFCPGDERAEGVLDNAALLAALVAVEAAWLAGTVDAGLAPPTAADDLADLVDPVGDVELVAAGAEAGGNPVIPLVDLLRARVADRSPDTARWLHRGLTSQDTMDTALMLCLRDAADRVLADLRRQVAALAGLAERHRSTAQAGRTLTQHAVPTTFGRTAAGWLTGVLDAADDLALARDALPAQVGGAAGTLAAPAELARLAGAADPAGTAMVLAGDLAARLRLRAVAPWHANRRPVTRIGDVLVACCDAWGRLANDVLVRTRPELGELGEAAATGRGRSSTMPQKRNPVLSVLIRRAALTAPLLGAQLHTAAAAAVDERPDGSWHAEWAALRTLARTTVVAASQTAELLDGLVVRPDRMRATVEAALPDLLAEQRSIASLRGGAGVNGDAGMHGDAGEPGTTTAAGYLGANHLLIDAALDRANRLLADGP</sequence>
<reference evidence="4 5" key="2">
    <citation type="submission" date="2019-09" db="EMBL/GenBank/DDBJ databases">
        <authorList>
            <person name="Jin C."/>
        </authorList>
    </citation>
    <scope>NUCLEOTIDE SEQUENCE [LARGE SCALE GENOMIC DNA]</scope>
    <source>
        <strain evidence="4 5">AN110305</strain>
    </source>
</reference>
<comment type="similarity">
    <text evidence="2">Belongs to the class-II fumarase/aspartase family.</text>
</comment>
<feature type="domain" description="Fumarate lyase N-terminal" evidence="3">
    <location>
        <begin position="88"/>
        <end position="301"/>
    </location>
</feature>
<proteinExistence type="inferred from homology"/>
<dbReference type="Gene3D" id="1.20.200.10">
    <property type="entry name" value="Fumarase/aspartase (Central domain)"/>
    <property type="match status" value="1"/>
</dbReference>
<name>A0A5B2XHV1_9PSEU</name>
<dbReference type="Proteomes" id="UP000323454">
    <property type="component" value="Unassembled WGS sequence"/>
</dbReference>
<dbReference type="InterPro" id="IPR000362">
    <property type="entry name" value="Fumarate_lyase_fam"/>
</dbReference>
<evidence type="ECO:0000256" key="2">
    <source>
        <dbReference type="ARBA" id="ARBA00034772"/>
    </source>
</evidence>
<dbReference type="RefSeq" id="WP_149849614.1">
    <property type="nucleotide sequence ID" value="NZ_VUOB01000021.1"/>
</dbReference>
<dbReference type="GO" id="GO:0016829">
    <property type="term" value="F:lyase activity"/>
    <property type="evidence" value="ECO:0007669"/>
    <property type="project" value="UniProtKB-KW"/>
</dbReference>
<reference evidence="4 5" key="1">
    <citation type="submission" date="2019-09" db="EMBL/GenBank/DDBJ databases">
        <title>Goodfellowia gen. nov., a new genus of the Pseudonocardineae related to Actinoalloteichus, containing Goodfellowia coeruleoviolacea gen. nov., comb. nov. gen. nov., comb. nov.</title>
        <authorList>
            <person name="Labeda D."/>
        </authorList>
    </citation>
    <scope>NUCLEOTIDE SEQUENCE [LARGE SCALE GENOMIC DNA]</scope>
    <source>
        <strain evidence="4 5">AN110305</strain>
    </source>
</reference>
<dbReference type="PRINTS" id="PR00149">
    <property type="entry name" value="FUMRATELYASE"/>
</dbReference>
<dbReference type="InterPro" id="IPR022761">
    <property type="entry name" value="Fumarate_lyase_N"/>
</dbReference>
<keyword evidence="5" id="KW-1185">Reference proteome</keyword>
<dbReference type="Gene3D" id="1.10.275.10">
    <property type="entry name" value="Fumarase/aspartase (N-terminal domain)"/>
    <property type="match status" value="1"/>
</dbReference>
<dbReference type="Pfam" id="PF00206">
    <property type="entry name" value="Lyase_1"/>
    <property type="match status" value="1"/>
</dbReference>
<dbReference type="InterPro" id="IPR008948">
    <property type="entry name" value="L-Aspartase-like"/>
</dbReference>
<evidence type="ECO:0000313" key="4">
    <source>
        <dbReference type="EMBL" id="KAA2262635.1"/>
    </source>
</evidence>
<accession>A0A5B2XHV1</accession>
<dbReference type="PRINTS" id="PR00145">
    <property type="entry name" value="ARGSUCLYASE"/>
</dbReference>
<evidence type="ECO:0000256" key="1">
    <source>
        <dbReference type="ARBA" id="ARBA00023239"/>
    </source>
</evidence>
<gene>
    <name evidence="4" type="ORF">F0L68_12100</name>
</gene>
<comment type="caution">
    <text evidence="4">The sequence shown here is derived from an EMBL/GenBank/DDBJ whole genome shotgun (WGS) entry which is preliminary data.</text>
</comment>
<keyword evidence="1" id="KW-0456">Lyase</keyword>
<evidence type="ECO:0000313" key="5">
    <source>
        <dbReference type="Proteomes" id="UP000323454"/>
    </source>
</evidence>
<dbReference type="PANTHER" id="PTHR43172">
    <property type="entry name" value="ADENYLOSUCCINATE LYASE"/>
    <property type="match status" value="1"/>
</dbReference>
<evidence type="ECO:0000259" key="3">
    <source>
        <dbReference type="Pfam" id="PF00206"/>
    </source>
</evidence>
<dbReference type="PANTHER" id="PTHR43172:SF2">
    <property type="entry name" value="ADENYLOSUCCINATE LYASE C-TERMINAL DOMAIN-CONTAINING PROTEIN"/>
    <property type="match status" value="1"/>
</dbReference>
<dbReference type="InterPro" id="IPR024083">
    <property type="entry name" value="Fumarase/histidase_N"/>
</dbReference>
<keyword evidence="4" id="KW-0413">Isomerase</keyword>
<dbReference type="GO" id="GO:0016853">
    <property type="term" value="F:isomerase activity"/>
    <property type="evidence" value="ECO:0007669"/>
    <property type="project" value="UniProtKB-KW"/>
</dbReference>
<dbReference type="OrthoDB" id="9768878at2"/>
<dbReference type="EMBL" id="VUOB01000021">
    <property type="protein sequence ID" value="KAA2262635.1"/>
    <property type="molecule type" value="Genomic_DNA"/>
</dbReference>
<organism evidence="4 5">
    <name type="scientific">Solihabitans fulvus</name>
    <dbReference type="NCBI Taxonomy" id="1892852"/>
    <lineage>
        <taxon>Bacteria</taxon>
        <taxon>Bacillati</taxon>
        <taxon>Actinomycetota</taxon>
        <taxon>Actinomycetes</taxon>
        <taxon>Pseudonocardiales</taxon>
        <taxon>Pseudonocardiaceae</taxon>
        <taxon>Solihabitans</taxon>
    </lineage>
</organism>